<reference evidence="5 6" key="1">
    <citation type="submission" date="2016-09" db="EMBL/GenBank/DDBJ databases">
        <title>Aspergillus awamori IFM 58123T.</title>
        <authorList>
            <person name="Kusuya Y."/>
            <person name="Shimizu M."/>
            <person name="Takahashi H."/>
            <person name="Yaguchi T."/>
        </authorList>
    </citation>
    <scope>NUCLEOTIDE SEQUENCE [LARGE SCALE GENOMIC DNA]</scope>
    <source>
        <strain evidence="5 6">IFM 58123</strain>
    </source>
</reference>
<sequence>MDSASRPAFEGLPAAIPNNNNYQITPTSATLAQSNTQDVMDTTISDVPRPTYQQEVPTVASLSGAPNAFSSNAISSQTDSFPSQQPPPRSNFSYLSNGIITMPRYTPNQYYGEPSNIGHQLDYIPGGGRGRSFAYPHARTLSLSQNQHSGLPAYPQRDPRSSNTQPTMSRTMPGSVSGVSPGDGSPNTPDLTSSTAVVPPALRPRGYVPPSARTQQGTQHPAPTAASPVPTSSSYYQQSQAQQHSHTAGPFSHLPPHPEEFDDGAYIAPLVTTPAQSSSANFVTTGTPPSRSMNAGNSRYGRPLPQRLELARRAHLLGHHYNPQAAQAIVEAHMQLQRQRQRQRQGLGTHPTKPSASLDNAKDGRPEPKEAHEMRVSLECKVCFTQLVDTVLLPCGHAVLCRWCAEIQIPNSILERGLLGGQPPCVICRAPVKQKVKADVGDFPGSLTIAHTDLGTQIEKALLVFRLSAVTVVGRTGKYFDAIWPITNDGAEADIVSPHQPYYSGAQNHAYQHHGTTGSDVLPEGLIWECEWSHEAMSETGSFSAEPSTPCAARVFKPSCMSWLCLMRWNPRNTSEERDPLNSDEDWILRLRGHPLGVTGVGRLCGVDLAVAWMSWITTAQSSGGSRLVFQKPLAPLVSDAGSPAGSSTTNRAFHSASASFSHKRGDSGGAIPDDFASDGVSEQAADLASSSVPNGCRQAWQEQWKRSDTELVRPSSCAVAESRMGQASPADSDARLPRNAAPMADDLGGSNGGSSPLHSQAFRSSPVMNDGRPPRNPGDNPDEMASLSEVSRESAEGLSYGQESARQLSNAQSPVGAVTGTSGGTSASNGLILQLVETDYCTEEKLIQDVRGIYAGLVMAENRCEVWHKRVQGWPTMTQVQYQSLVGIHGTMLQEYHDFFLCSQHPVASPALKRLAEKYAMPARLWRHGIHSLLELLRHRLPESLEHMLAFIYYAYSMITLMLESVPAFQDTWIECLGDLSRYRMAVEESDLREREAWAGVARYWYNQAADRNPNVGRIQHHLAVLARPDIIQQLFYYTRSLVSVQPFAGTRESIFLLFNPFLRGPRALHRLPLVSAFVAAHGHLYTRDVGDRFIKSVDTFASLLNQTISQLGAAFRLQGFFICACNITAMLEYGSPDAYLGLEFQEADPSQVESLDEVYDSAVNAWVPVNDLEAVQAEFLASRDSPNSSPLLFYGSYLAYHTLSVMLEQVNQVPDRNIYAACHVSLAFLWCLSLTPRGMTRLEVAVPWRKLAYFLNTLFRSYIRPEIAEREDFPVSEETTWVAEDFLIRGQTWSQRLYPASFFDNAPTAGEGRNIEPPSRDITRMYRCIWLGIRLAKFGRWITYDCNERKFSATPFALELETIAEEHNPFAKPREVSQNSVGNDARET</sequence>
<dbReference type="STRING" id="105351.A0A401KY62"/>
<dbReference type="Gene3D" id="3.30.40.10">
    <property type="entry name" value="Zinc/RING finger domain, C3HC4 (zinc finger)"/>
    <property type="match status" value="1"/>
</dbReference>
<feature type="compositionally biased region" description="Polar residues" evidence="3">
    <location>
        <begin position="161"/>
        <end position="172"/>
    </location>
</feature>
<comment type="caution">
    <text evidence="5">The sequence shown here is derived from an EMBL/GenBank/DDBJ whole genome shotgun (WGS) entry which is preliminary data.</text>
</comment>
<evidence type="ECO:0000259" key="4">
    <source>
        <dbReference type="PROSITE" id="PS50089"/>
    </source>
</evidence>
<comment type="subcellular location">
    <subcellularLocation>
        <location evidence="2">Nucleus</location>
    </subcellularLocation>
</comment>
<name>A0A401KY62_ASPAW</name>
<dbReference type="GO" id="GO:0042162">
    <property type="term" value="F:telomeric DNA binding"/>
    <property type="evidence" value="ECO:0007669"/>
    <property type="project" value="TreeGrafter"/>
</dbReference>
<dbReference type="Gene3D" id="1.25.40.10">
    <property type="entry name" value="Tetratricopeptide repeat domain"/>
    <property type="match status" value="1"/>
</dbReference>
<keyword evidence="6" id="KW-1185">Reference proteome</keyword>
<feature type="compositionally biased region" description="Low complexity" evidence="3">
    <location>
        <begin position="173"/>
        <end position="186"/>
    </location>
</feature>
<dbReference type="GO" id="GO:0005737">
    <property type="term" value="C:cytoplasm"/>
    <property type="evidence" value="ECO:0007669"/>
    <property type="project" value="UniProtKB-ARBA"/>
</dbReference>
<feature type="compositionally biased region" description="Polar residues" evidence="3">
    <location>
        <begin position="187"/>
        <end position="196"/>
    </location>
</feature>
<dbReference type="InterPro" id="IPR018834">
    <property type="entry name" value="DNA/RNA-bd_Est1-type"/>
</dbReference>
<dbReference type="InterPro" id="IPR011990">
    <property type="entry name" value="TPR-like_helical_dom_sf"/>
</dbReference>
<comment type="function">
    <text evidence="2">Plays a role in nonsense-mediated mRNA decay.</text>
</comment>
<feature type="region of interest" description="Disordered" evidence="3">
    <location>
        <begin position="1"/>
        <end position="23"/>
    </location>
</feature>
<feature type="region of interest" description="Disordered" evidence="3">
    <location>
        <begin position="276"/>
        <end position="302"/>
    </location>
</feature>
<feature type="compositionally biased region" description="Basic and acidic residues" evidence="3">
    <location>
        <begin position="360"/>
        <end position="370"/>
    </location>
</feature>
<proteinExistence type="predicted"/>
<feature type="region of interest" description="Disordered" evidence="3">
    <location>
        <begin position="1371"/>
        <end position="1390"/>
    </location>
</feature>
<dbReference type="FunFam" id="1.25.40.10:FF:000202">
    <property type="entry name" value="Unplaced genomic scaffold supercont1.7, whole genome shotgun sequence"/>
    <property type="match status" value="1"/>
</dbReference>
<keyword evidence="2" id="KW-0539">Nucleus</keyword>
<keyword evidence="2" id="KW-0866">Nonsense-mediated mRNA decay</keyword>
<evidence type="ECO:0000256" key="2">
    <source>
        <dbReference type="RuleBase" id="RU369098"/>
    </source>
</evidence>
<dbReference type="GO" id="GO:0070034">
    <property type="term" value="F:telomerase RNA binding"/>
    <property type="evidence" value="ECO:0007669"/>
    <property type="project" value="TreeGrafter"/>
</dbReference>
<dbReference type="SMART" id="SM00184">
    <property type="entry name" value="RING"/>
    <property type="match status" value="1"/>
</dbReference>
<dbReference type="Pfam" id="PF10373">
    <property type="entry name" value="EST1_DNA_bind"/>
    <property type="match status" value="1"/>
</dbReference>
<dbReference type="PANTHER" id="PTHR15696:SF0">
    <property type="entry name" value="TELOMERASE-BINDING PROTEIN EST1A"/>
    <property type="match status" value="1"/>
</dbReference>
<feature type="region of interest" description="Disordered" evidence="3">
    <location>
        <begin position="147"/>
        <end position="263"/>
    </location>
</feature>
<feature type="domain" description="RING-type" evidence="4">
    <location>
        <begin position="380"/>
        <end position="429"/>
    </location>
</feature>
<feature type="compositionally biased region" description="Polar residues" evidence="3">
    <location>
        <begin position="70"/>
        <end position="83"/>
    </location>
</feature>
<feature type="region of interest" description="Disordered" evidence="3">
    <location>
        <begin position="70"/>
        <end position="90"/>
    </location>
</feature>
<dbReference type="InterPro" id="IPR013083">
    <property type="entry name" value="Znf_RING/FYVE/PHD"/>
</dbReference>
<dbReference type="InterPro" id="IPR045153">
    <property type="entry name" value="Est1/Ebs1-like"/>
</dbReference>
<keyword evidence="1" id="KW-0863">Zinc-finger</keyword>
<evidence type="ECO:0000313" key="5">
    <source>
        <dbReference type="EMBL" id="GCB24233.1"/>
    </source>
</evidence>
<accession>A0A401KY62</accession>
<feature type="compositionally biased region" description="Polar residues" evidence="3">
    <location>
        <begin position="276"/>
        <end position="297"/>
    </location>
</feature>
<dbReference type="GO" id="GO:0000184">
    <property type="term" value="P:nuclear-transcribed mRNA catabolic process, nonsense-mediated decay"/>
    <property type="evidence" value="ECO:0007669"/>
    <property type="project" value="UniProtKB-KW"/>
</dbReference>
<dbReference type="GO" id="GO:0008270">
    <property type="term" value="F:zinc ion binding"/>
    <property type="evidence" value="ECO:0007669"/>
    <property type="project" value="UniProtKB-KW"/>
</dbReference>
<feature type="compositionally biased region" description="Polar residues" evidence="3">
    <location>
        <begin position="754"/>
        <end position="768"/>
    </location>
</feature>
<feature type="region of interest" description="Disordered" evidence="3">
    <location>
        <begin position="641"/>
        <end position="696"/>
    </location>
</feature>
<protein>
    <recommendedName>
        <fullName evidence="2">Nonsense-mediated mRNA decay factor</fullName>
    </recommendedName>
</protein>
<dbReference type="SUPFAM" id="SSF48452">
    <property type="entry name" value="TPR-like"/>
    <property type="match status" value="1"/>
</dbReference>
<organism evidence="5 6">
    <name type="scientific">Aspergillus awamori</name>
    <name type="common">Black koji mold</name>
    <dbReference type="NCBI Taxonomy" id="105351"/>
    <lineage>
        <taxon>Eukaryota</taxon>
        <taxon>Fungi</taxon>
        <taxon>Dikarya</taxon>
        <taxon>Ascomycota</taxon>
        <taxon>Pezizomycotina</taxon>
        <taxon>Eurotiomycetes</taxon>
        <taxon>Eurotiomycetidae</taxon>
        <taxon>Eurotiales</taxon>
        <taxon>Aspergillaceae</taxon>
        <taxon>Aspergillus</taxon>
    </lineage>
</organism>
<feature type="compositionally biased region" description="Polar residues" evidence="3">
    <location>
        <begin position="802"/>
        <end position="814"/>
    </location>
</feature>
<keyword evidence="1" id="KW-0862">Zinc</keyword>
<evidence type="ECO:0000313" key="6">
    <source>
        <dbReference type="Proteomes" id="UP000286921"/>
    </source>
</evidence>
<dbReference type="PROSITE" id="PS50089">
    <property type="entry name" value="ZF_RING_2"/>
    <property type="match status" value="1"/>
</dbReference>
<evidence type="ECO:0000256" key="1">
    <source>
        <dbReference type="PROSITE-ProRule" id="PRU00175"/>
    </source>
</evidence>
<gene>
    <name evidence="5" type="ORF">AAWM_07118</name>
</gene>
<keyword evidence="1" id="KW-0479">Metal-binding</keyword>
<dbReference type="PANTHER" id="PTHR15696">
    <property type="entry name" value="SMG-7 SUPPRESSOR WITH MORPHOLOGICAL EFFECT ON GENITALIA PROTEIN 7"/>
    <property type="match status" value="1"/>
</dbReference>
<feature type="compositionally biased region" description="Low complexity" evidence="3">
    <location>
        <begin position="221"/>
        <end position="248"/>
    </location>
</feature>
<dbReference type="GO" id="GO:0005697">
    <property type="term" value="C:telomerase holoenzyme complex"/>
    <property type="evidence" value="ECO:0007669"/>
    <property type="project" value="TreeGrafter"/>
</dbReference>
<feature type="region of interest" description="Disordered" evidence="3">
    <location>
        <begin position="718"/>
        <end position="824"/>
    </location>
</feature>
<dbReference type="Proteomes" id="UP000286921">
    <property type="component" value="Unassembled WGS sequence"/>
</dbReference>
<dbReference type="EMBL" id="BDHI01000015">
    <property type="protein sequence ID" value="GCB24233.1"/>
    <property type="molecule type" value="Genomic_DNA"/>
</dbReference>
<evidence type="ECO:0000256" key="3">
    <source>
        <dbReference type="SAM" id="MobiDB-lite"/>
    </source>
</evidence>
<dbReference type="Pfam" id="PF13920">
    <property type="entry name" value="zf-C3HC4_3"/>
    <property type="match status" value="1"/>
</dbReference>
<dbReference type="InterPro" id="IPR001841">
    <property type="entry name" value="Znf_RING"/>
</dbReference>
<dbReference type="SUPFAM" id="SSF57850">
    <property type="entry name" value="RING/U-box"/>
    <property type="match status" value="1"/>
</dbReference>
<feature type="region of interest" description="Disordered" evidence="3">
    <location>
        <begin position="335"/>
        <end position="370"/>
    </location>
</feature>